<reference evidence="1" key="1">
    <citation type="submission" date="2021-03" db="EMBL/GenBank/DDBJ databases">
        <title>Draft genome sequence of rust myrtle Austropuccinia psidii MF-1, a brazilian biotype.</title>
        <authorList>
            <person name="Quecine M.C."/>
            <person name="Pachon D.M.R."/>
            <person name="Bonatelli M.L."/>
            <person name="Correr F.H."/>
            <person name="Franceschini L.M."/>
            <person name="Leite T.F."/>
            <person name="Margarido G.R.A."/>
            <person name="Almeida C.A."/>
            <person name="Ferrarezi J.A."/>
            <person name="Labate C.A."/>
        </authorList>
    </citation>
    <scope>NUCLEOTIDE SEQUENCE</scope>
    <source>
        <strain evidence="1">MF-1</strain>
    </source>
</reference>
<proteinExistence type="predicted"/>
<dbReference type="EMBL" id="AVOT02006707">
    <property type="protein sequence ID" value="MBW0482241.1"/>
    <property type="molecule type" value="Genomic_DNA"/>
</dbReference>
<dbReference type="OrthoDB" id="2514750at2759"/>
<protein>
    <submittedName>
        <fullName evidence="1">Uncharacterized protein</fullName>
    </submittedName>
</protein>
<evidence type="ECO:0000313" key="2">
    <source>
        <dbReference type="Proteomes" id="UP000765509"/>
    </source>
</evidence>
<organism evidence="1 2">
    <name type="scientific">Austropuccinia psidii MF-1</name>
    <dbReference type="NCBI Taxonomy" id="1389203"/>
    <lineage>
        <taxon>Eukaryota</taxon>
        <taxon>Fungi</taxon>
        <taxon>Dikarya</taxon>
        <taxon>Basidiomycota</taxon>
        <taxon>Pucciniomycotina</taxon>
        <taxon>Pucciniomycetes</taxon>
        <taxon>Pucciniales</taxon>
        <taxon>Sphaerophragmiaceae</taxon>
        <taxon>Austropuccinia</taxon>
    </lineage>
</organism>
<name>A0A9Q3CGG7_9BASI</name>
<gene>
    <name evidence="1" type="ORF">O181_021956</name>
</gene>
<dbReference type="AlphaFoldDB" id="A0A9Q3CGG7"/>
<comment type="caution">
    <text evidence="1">The sequence shown here is derived from an EMBL/GenBank/DDBJ whole genome shotgun (WGS) entry which is preliminary data.</text>
</comment>
<sequence length="111" mass="12515">MVPQIYKFHHPNGKPKIAIQISPIHNYFAKDPTSPSKVFQFICYLMKLVIGQQLPQLTIISTNKISNPMAFRALDSEAFGLQDNLIAMVPFDHLGYLAINETSSALLFLHD</sequence>
<accession>A0A9Q3CGG7</accession>
<dbReference type="Proteomes" id="UP000765509">
    <property type="component" value="Unassembled WGS sequence"/>
</dbReference>
<evidence type="ECO:0000313" key="1">
    <source>
        <dbReference type="EMBL" id="MBW0482241.1"/>
    </source>
</evidence>
<keyword evidence="2" id="KW-1185">Reference proteome</keyword>